<dbReference type="EMBL" id="UZAL01034116">
    <property type="protein sequence ID" value="VDP64710.1"/>
    <property type="molecule type" value="Genomic_DNA"/>
</dbReference>
<proteinExistence type="predicted"/>
<evidence type="ECO:0008006" key="3">
    <source>
        <dbReference type="Google" id="ProtNLM"/>
    </source>
</evidence>
<accession>A0A3P8FFQ8</accession>
<sequence>MYIGESSREILARAKEHLRYTTEPPNNPVELERLQVKSSIAVCAIFNNHQIDIKNIKIIQKTFSNYKEM</sequence>
<organism evidence="1 2">
    <name type="scientific">Schistosoma mattheei</name>
    <dbReference type="NCBI Taxonomy" id="31246"/>
    <lineage>
        <taxon>Eukaryota</taxon>
        <taxon>Metazoa</taxon>
        <taxon>Spiralia</taxon>
        <taxon>Lophotrochozoa</taxon>
        <taxon>Platyhelminthes</taxon>
        <taxon>Trematoda</taxon>
        <taxon>Digenea</taxon>
        <taxon>Strigeidida</taxon>
        <taxon>Schistosomatoidea</taxon>
        <taxon>Schistosomatidae</taxon>
        <taxon>Schistosoma</taxon>
    </lineage>
</organism>
<evidence type="ECO:0000313" key="1">
    <source>
        <dbReference type="EMBL" id="VDP64710.1"/>
    </source>
</evidence>
<dbReference type="AlphaFoldDB" id="A0A3P8FFQ8"/>
<name>A0A3P8FFQ8_9TREM</name>
<dbReference type="Proteomes" id="UP000269396">
    <property type="component" value="Unassembled WGS sequence"/>
</dbReference>
<protein>
    <recommendedName>
        <fullName evidence="3">GIY-YIG domain-containing protein</fullName>
    </recommendedName>
</protein>
<reference evidence="1 2" key="1">
    <citation type="submission" date="2018-11" db="EMBL/GenBank/DDBJ databases">
        <authorList>
            <consortium name="Pathogen Informatics"/>
        </authorList>
    </citation>
    <scope>NUCLEOTIDE SEQUENCE [LARGE SCALE GENOMIC DNA]</scope>
    <source>
        <strain>Denwood</strain>
        <strain evidence="2">Zambia</strain>
    </source>
</reference>
<keyword evidence="2" id="KW-1185">Reference proteome</keyword>
<gene>
    <name evidence="1" type="ORF">SMTD_LOCUS13973</name>
</gene>
<evidence type="ECO:0000313" key="2">
    <source>
        <dbReference type="Proteomes" id="UP000269396"/>
    </source>
</evidence>